<dbReference type="Pfam" id="PF04696">
    <property type="entry name" value="Pinin_SDK_memA"/>
    <property type="match status" value="1"/>
</dbReference>
<dbReference type="InterPro" id="IPR039853">
    <property type="entry name" value="Pinin"/>
</dbReference>
<feature type="compositionally biased region" description="Acidic residues" evidence="8">
    <location>
        <begin position="467"/>
        <end position="484"/>
    </location>
</feature>
<feature type="non-terminal residue" evidence="10">
    <location>
        <position position="537"/>
    </location>
</feature>
<feature type="region of interest" description="Disordered" evidence="8">
    <location>
        <begin position="377"/>
        <end position="537"/>
    </location>
</feature>
<evidence type="ECO:0000256" key="8">
    <source>
        <dbReference type="SAM" id="MobiDB-lite"/>
    </source>
</evidence>
<evidence type="ECO:0000313" key="10">
    <source>
        <dbReference type="EMBL" id="OQR71729.1"/>
    </source>
</evidence>
<evidence type="ECO:0000256" key="3">
    <source>
        <dbReference type="ARBA" id="ARBA00022664"/>
    </source>
</evidence>
<feature type="domain" description="Pinin/SDK/MemA protein" evidence="9">
    <location>
        <begin position="235"/>
        <end position="359"/>
    </location>
</feature>
<keyword evidence="7" id="KW-0539">Nucleus</keyword>
<evidence type="ECO:0000256" key="2">
    <source>
        <dbReference type="ARBA" id="ARBA00010386"/>
    </source>
</evidence>
<dbReference type="EMBL" id="MNPL01013732">
    <property type="protein sequence ID" value="OQR71729.1"/>
    <property type="molecule type" value="Genomic_DNA"/>
</dbReference>
<dbReference type="InterPro" id="IPR006786">
    <property type="entry name" value="Pinin_SDK_MemA"/>
</dbReference>
<dbReference type="AlphaFoldDB" id="A0A1V9XE10"/>
<accession>A0A1V9XE10</accession>
<keyword evidence="11" id="KW-1185">Reference proteome</keyword>
<dbReference type="GO" id="GO:0071013">
    <property type="term" value="C:catalytic step 2 spliceosome"/>
    <property type="evidence" value="ECO:0007669"/>
    <property type="project" value="TreeGrafter"/>
</dbReference>
<evidence type="ECO:0000313" key="11">
    <source>
        <dbReference type="Proteomes" id="UP000192247"/>
    </source>
</evidence>
<keyword evidence="5" id="KW-0804">Transcription</keyword>
<dbReference type="InParanoid" id="A0A1V9XE10"/>
<sequence>MLCWCASTGRLRLDIGRPPLRRCRMTSGSIPDDETSRRGENRVAARMPYGAKQPNDGYAMIRSCGRRICVPEATHNFVFALTKGAVVFSKPAPVQPLCFDMNGEVFVIDAFGPLRRRPQGGAFSRLGRQLNVHEVQRMGQPSPQGPAGPHQGPVSAKDQPRPGGGPHGIGPPGGAPGARMPVKRERPDREQPEDVDADEGPPRKVGLLSSIGASSFTVKGKSRSELLSEQSGDQNVKARNRRMFGMILGTLKSFEKEESTKRKEQVDKKVEKEQKVEEQKEREKEEAVRQRRELIEEKRDKQIKLRQLQAKMEVVGAFEEFSKRHGYMANFIHTAAKPPLMWLPRVHTPASEDSLARSRAKIEAIVAKEQQRVELELERIEGVHRDSDGEADGKENNSGSTMPSSVAVVVNNDHKDVAEADSKQNGSTDKTPAQEKTAVDPLMKNIKIIIENDLAVKKGVNGKRENADDDEVDEEAATGDEVDEVEPRQETLEEELQQEPRRHDTESKDDESDHEDEVTIRSKDEEDDPKDENAERG</sequence>
<dbReference type="PANTHER" id="PTHR12707:SF0">
    <property type="entry name" value="PININ"/>
    <property type="match status" value="1"/>
</dbReference>
<name>A0A1V9XE10_9ACAR</name>
<dbReference type="GO" id="GO:0008380">
    <property type="term" value="P:RNA splicing"/>
    <property type="evidence" value="ECO:0007669"/>
    <property type="project" value="UniProtKB-KW"/>
</dbReference>
<organism evidence="10 11">
    <name type="scientific">Tropilaelaps mercedesae</name>
    <dbReference type="NCBI Taxonomy" id="418985"/>
    <lineage>
        <taxon>Eukaryota</taxon>
        <taxon>Metazoa</taxon>
        <taxon>Ecdysozoa</taxon>
        <taxon>Arthropoda</taxon>
        <taxon>Chelicerata</taxon>
        <taxon>Arachnida</taxon>
        <taxon>Acari</taxon>
        <taxon>Parasitiformes</taxon>
        <taxon>Mesostigmata</taxon>
        <taxon>Gamasina</taxon>
        <taxon>Dermanyssoidea</taxon>
        <taxon>Laelapidae</taxon>
        <taxon>Tropilaelaps</taxon>
    </lineage>
</organism>
<gene>
    <name evidence="10" type="ORF">BIW11_03913</name>
</gene>
<protein>
    <recommendedName>
        <fullName evidence="9">Pinin/SDK/MemA protein domain-containing protein</fullName>
    </recommendedName>
</protein>
<feature type="region of interest" description="Disordered" evidence="8">
    <location>
        <begin position="136"/>
        <end position="239"/>
    </location>
</feature>
<dbReference type="STRING" id="418985.A0A1V9XE10"/>
<comment type="subcellular location">
    <subcellularLocation>
        <location evidence="1">Nucleus</location>
    </subcellularLocation>
</comment>
<evidence type="ECO:0000256" key="7">
    <source>
        <dbReference type="ARBA" id="ARBA00023242"/>
    </source>
</evidence>
<feature type="compositionally biased region" description="Basic and acidic residues" evidence="8">
    <location>
        <begin position="377"/>
        <end position="395"/>
    </location>
</feature>
<dbReference type="PANTHER" id="PTHR12707">
    <property type="entry name" value="PINN"/>
    <property type="match status" value="1"/>
</dbReference>
<evidence type="ECO:0000256" key="6">
    <source>
        <dbReference type="ARBA" id="ARBA00023187"/>
    </source>
</evidence>
<evidence type="ECO:0000256" key="1">
    <source>
        <dbReference type="ARBA" id="ARBA00004123"/>
    </source>
</evidence>
<evidence type="ECO:0000259" key="9">
    <source>
        <dbReference type="Pfam" id="PF04696"/>
    </source>
</evidence>
<evidence type="ECO:0000256" key="4">
    <source>
        <dbReference type="ARBA" id="ARBA00023015"/>
    </source>
</evidence>
<feature type="region of interest" description="Disordered" evidence="8">
    <location>
        <begin position="254"/>
        <end position="289"/>
    </location>
</feature>
<keyword evidence="4" id="KW-0805">Transcription regulation</keyword>
<dbReference type="GO" id="GO:0006397">
    <property type="term" value="P:mRNA processing"/>
    <property type="evidence" value="ECO:0007669"/>
    <property type="project" value="UniProtKB-KW"/>
</dbReference>
<feature type="compositionally biased region" description="Basic and acidic residues" evidence="8">
    <location>
        <begin position="412"/>
        <end position="422"/>
    </location>
</feature>
<feature type="compositionally biased region" description="Acidic residues" evidence="8">
    <location>
        <begin position="507"/>
        <end position="516"/>
    </location>
</feature>
<keyword evidence="3" id="KW-0507">mRNA processing</keyword>
<comment type="caution">
    <text evidence="10">The sequence shown here is derived from an EMBL/GenBank/DDBJ whole genome shotgun (WGS) entry which is preliminary data.</text>
</comment>
<proteinExistence type="inferred from homology"/>
<evidence type="ECO:0000256" key="5">
    <source>
        <dbReference type="ARBA" id="ARBA00023163"/>
    </source>
</evidence>
<dbReference type="Proteomes" id="UP000192247">
    <property type="component" value="Unassembled WGS sequence"/>
</dbReference>
<feature type="compositionally biased region" description="Gly residues" evidence="8">
    <location>
        <begin position="162"/>
        <end position="176"/>
    </location>
</feature>
<feature type="compositionally biased region" description="Polar residues" evidence="8">
    <location>
        <begin position="225"/>
        <end position="234"/>
    </location>
</feature>
<feature type="compositionally biased region" description="Basic and acidic residues" evidence="8">
    <location>
        <begin position="182"/>
        <end position="192"/>
    </location>
</feature>
<dbReference type="OrthoDB" id="330772at2759"/>
<keyword evidence="6" id="KW-0508">mRNA splicing</keyword>
<comment type="similarity">
    <text evidence="2">Belongs to the pinin family.</text>
</comment>
<reference evidence="10 11" key="1">
    <citation type="journal article" date="2017" name="Gigascience">
        <title>Draft genome of the honey bee ectoparasitic mite, Tropilaelaps mercedesae, is shaped by the parasitic life history.</title>
        <authorList>
            <person name="Dong X."/>
            <person name="Armstrong S.D."/>
            <person name="Xia D."/>
            <person name="Makepeace B.L."/>
            <person name="Darby A.C."/>
            <person name="Kadowaki T."/>
        </authorList>
    </citation>
    <scope>NUCLEOTIDE SEQUENCE [LARGE SCALE GENOMIC DNA]</scope>
    <source>
        <strain evidence="10">Wuxi-XJTLU</strain>
    </source>
</reference>